<sequence length="658" mass="75339">MAILKMQKFNIITFSTYYETVMENLQDFQNIELFPAEHFFTETSTLFNRMKNHPRESEIEAHINELDWSRNFLNQYIPKKGMIANLRQPIERYTIKQLAQHMNDYDWEETCKKLKYFDKRLRVIDQERRELALQEADLNEWRYFDEEPKKLEKLHQTVGLLGTIPSGELTHLTQEIGIIPYTYMETIHHTATTAYVLILAHKDSQSKVRTHLKKVGFEDYYYPFDGKPADDLLGLKEKTQRLVEEEETIKAELKTMEKDYTQLGLVAEYFDGLLIRVKSNQYMLESKYTMSVSGWVPAKDADQLIHKVESAAGEDYYIEFQEVKEEEVADVPILLRNNAFVKPFESLVEMYSLPQYDELDPTPLMTPFYALAFGMMVADFGYGLLLFFAIFIAKRFFHFKEGMRQSLSFFQVGALATVLWGLIYGNFFGNELSFQLLSGSTDITEILVVSVAFGYMQLMFGLFLKFYVQWKMRDKKAKAIFQAGSWILFLISVVVIVLAMMILNNPGLQTIGVGGIIVSLVMVVIGGSLDGETIGGKIGWGLYGLMDITSYLGDLVSYTRLMALGVAGGSIAAAFNLIISYLPTPAKFTVGILLFIVLHGLNIFLSYLSAYVHGIRLQYLEFFGKFYTGGGRAFKPMKSNEKYVEVISEQEEIQGGKS</sequence>
<feature type="transmembrane region" description="Helical" evidence="8">
    <location>
        <begin position="447"/>
        <end position="468"/>
    </location>
</feature>
<reference evidence="9 10" key="1">
    <citation type="journal article" date="2017" name="Int. J. Syst. Evol. Microbiol.">
        <title>Jeotgalibaca porci sp. nov. and Jeotgalibaca arthritidis sp. nov., isolated from pigs, and emended description of the genus Jeotgalibaca.</title>
        <authorList>
            <person name="Zamora L."/>
            <person name="Perez-Sancho M."/>
            <person name="Dominguez L."/>
            <person name="Fernandez-Garayzabal J.F."/>
            <person name="Vela A.I."/>
        </authorList>
    </citation>
    <scope>NUCLEOTIDE SEQUENCE [LARGE SCALE GENOMIC DNA]</scope>
    <source>
        <strain evidence="9 10">CECT 9157</strain>
    </source>
</reference>
<dbReference type="GO" id="GO:0051117">
    <property type="term" value="F:ATPase binding"/>
    <property type="evidence" value="ECO:0007669"/>
    <property type="project" value="TreeGrafter"/>
</dbReference>
<evidence type="ECO:0000256" key="6">
    <source>
        <dbReference type="ARBA" id="ARBA00023065"/>
    </source>
</evidence>
<protein>
    <submittedName>
        <fullName evidence="9">V-type ATP synthase subunit I</fullName>
    </submittedName>
</protein>
<evidence type="ECO:0000256" key="3">
    <source>
        <dbReference type="ARBA" id="ARBA00022448"/>
    </source>
</evidence>
<feature type="transmembrane region" description="Helical" evidence="8">
    <location>
        <begin position="561"/>
        <end position="582"/>
    </location>
</feature>
<feature type="transmembrane region" description="Helical" evidence="8">
    <location>
        <begin position="508"/>
        <end position="529"/>
    </location>
</feature>
<feature type="transmembrane region" description="Helical" evidence="8">
    <location>
        <begin position="588"/>
        <end position="608"/>
    </location>
</feature>
<gene>
    <name evidence="9" type="ORF">G7057_02290</name>
</gene>
<evidence type="ECO:0000256" key="1">
    <source>
        <dbReference type="ARBA" id="ARBA00004141"/>
    </source>
</evidence>
<dbReference type="EMBL" id="CP049740">
    <property type="protein sequence ID" value="QII81420.1"/>
    <property type="molecule type" value="Genomic_DNA"/>
</dbReference>
<dbReference type="PANTHER" id="PTHR11629">
    <property type="entry name" value="VACUOLAR PROTON ATPASES"/>
    <property type="match status" value="1"/>
</dbReference>
<proteinExistence type="inferred from homology"/>
<evidence type="ECO:0000256" key="2">
    <source>
        <dbReference type="ARBA" id="ARBA00009904"/>
    </source>
</evidence>
<dbReference type="GO" id="GO:0007035">
    <property type="term" value="P:vacuolar acidification"/>
    <property type="evidence" value="ECO:0007669"/>
    <property type="project" value="TreeGrafter"/>
</dbReference>
<accession>A0A6G7K839</accession>
<dbReference type="RefSeq" id="WP_166161030.1">
    <property type="nucleotide sequence ID" value="NZ_CP049740.1"/>
</dbReference>
<keyword evidence="7 8" id="KW-0472">Membrane</keyword>
<evidence type="ECO:0000256" key="5">
    <source>
        <dbReference type="ARBA" id="ARBA00022989"/>
    </source>
</evidence>
<keyword evidence="10" id="KW-1185">Reference proteome</keyword>
<evidence type="ECO:0000256" key="7">
    <source>
        <dbReference type="ARBA" id="ARBA00023136"/>
    </source>
</evidence>
<keyword evidence="4 8" id="KW-0812">Transmembrane</keyword>
<comment type="subcellular location">
    <subcellularLocation>
        <location evidence="1">Membrane</location>
        <topology evidence="1">Multi-pass membrane protein</topology>
    </subcellularLocation>
</comment>
<organism evidence="9 10">
    <name type="scientific">Jeotgalibaca arthritidis</name>
    <dbReference type="NCBI Taxonomy" id="1868794"/>
    <lineage>
        <taxon>Bacteria</taxon>
        <taxon>Bacillati</taxon>
        <taxon>Bacillota</taxon>
        <taxon>Bacilli</taxon>
        <taxon>Lactobacillales</taxon>
        <taxon>Carnobacteriaceae</taxon>
        <taxon>Jeotgalibaca</taxon>
    </lineage>
</organism>
<dbReference type="GO" id="GO:0016471">
    <property type="term" value="C:vacuolar proton-transporting V-type ATPase complex"/>
    <property type="evidence" value="ECO:0007669"/>
    <property type="project" value="TreeGrafter"/>
</dbReference>
<dbReference type="GO" id="GO:0033179">
    <property type="term" value="C:proton-transporting V-type ATPase, V0 domain"/>
    <property type="evidence" value="ECO:0007669"/>
    <property type="project" value="InterPro"/>
</dbReference>
<dbReference type="KEGG" id="jar:G7057_02290"/>
<evidence type="ECO:0000313" key="9">
    <source>
        <dbReference type="EMBL" id="QII81420.1"/>
    </source>
</evidence>
<keyword evidence="5 8" id="KW-1133">Transmembrane helix</keyword>
<dbReference type="AlphaFoldDB" id="A0A6G7K839"/>
<evidence type="ECO:0000256" key="4">
    <source>
        <dbReference type="ARBA" id="ARBA00022692"/>
    </source>
</evidence>
<evidence type="ECO:0000256" key="8">
    <source>
        <dbReference type="SAM" id="Phobius"/>
    </source>
</evidence>
<dbReference type="Pfam" id="PF01496">
    <property type="entry name" value="V_ATPase_I"/>
    <property type="match status" value="1"/>
</dbReference>
<feature type="transmembrane region" description="Helical" evidence="8">
    <location>
        <begin position="368"/>
        <end position="393"/>
    </location>
</feature>
<comment type="similarity">
    <text evidence="2">Belongs to the V-ATPase 116 kDa subunit family.</text>
</comment>
<feature type="transmembrane region" description="Helical" evidence="8">
    <location>
        <begin position="405"/>
        <end position="427"/>
    </location>
</feature>
<keyword evidence="6" id="KW-0406">Ion transport</keyword>
<feature type="transmembrane region" description="Helical" evidence="8">
    <location>
        <begin position="480"/>
        <end position="502"/>
    </location>
</feature>
<keyword evidence="3" id="KW-0813">Transport</keyword>
<dbReference type="Proteomes" id="UP000501451">
    <property type="component" value="Chromosome"/>
</dbReference>
<dbReference type="PANTHER" id="PTHR11629:SF63">
    <property type="entry name" value="V-TYPE PROTON ATPASE SUBUNIT A"/>
    <property type="match status" value="1"/>
</dbReference>
<name>A0A6G7K839_9LACT</name>
<dbReference type="InterPro" id="IPR002490">
    <property type="entry name" value="V-ATPase_116kDa_su"/>
</dbReference>
<dbReference type="GO" id="GO:0046961">
    <property type="term" value="F:proton-transporting ATPase activity, rotational mechanism"/>
    <property type="evidence" value="ECO:0007669"/>
    <property type="project" value="InterPro"/>
</dbReference>
<evidence type="ECO:0000313" key="10">
    <source>
        <dbReference type="Proteomes" id="UP000501451"/>
    </source>
</evidence>